<feature type="transmembrane region" description="Helical" evidence="1">
    <location>
        <begin position="40"/>
        <end position="64"/>
    </location>
</feature>
<keyword evidence="1" id="KW-1133">Transmembrane helix</keyword>
<keyword evidence="1" id="KW-0472">Membrane</keyword>
<organism evidence="2 3">
    <name type="scientific">Pseudomonas multiresinivorans</name>
    <dbReference type="NCBI Taxonomy" id="95301"/>
    <lineage>
        <taxon>Bacteria</taxon>
        <taxon>Pseudomonadati</taxon>
        <taxon>Pseudomonadota</taxon>
        <taxon>Gammaproteobacteria</taxon>
        <taxon>Pseudomonadales</taxon>
        <taxon>Pseudomonadaceae</taxon>
        <taxon>Pseudomonas</taxon>
    </lineage>
</organism>
<dbReference type="Pfam" id="PF01066">
    <property type="entry name" value="CDP-OH_P_transf"/>
    <property type="match status" value="1"/>
</dbReference>
<dbReference type="RefSeq" id="WP_169940976.1">
    <property type="nucleotide sequence ID" value="NZ_CP048833.1"/>
</dbReference>
<evidence type="ECO:0000256" key="1">
    <source>
        <dbReference type="SAM" id="Phobius"/>
    </source>
</evidence>
<dbReference type="GO" id="GO:0016780">
    <property type="term" value="F:phosphotransferase activity, for other substituted phosphate groups"/>
    <property type="evidence" value="ECO:0007669"/>
    <property type="project" value="InterPro"/>
</dbReference>
<dbReference type="AlphaFoldDB" id="A0A7Z3BQ22"/>
<accession>A0A7Z3BQ22</accession>
<name>A0A7Z3BQ22_9PSED</name>
<evidence type="ECO:0000313" key="2">
    <source>
        <dbReference type="EMBL" id="QJP10952.1"/>
    </source>
</evidence>
<feature type="transmembrane region" description="Helical" evidence="1">
    <location>
        <begin position="70"/>
        <end position="93"/>
    </location>
</feature>
<dbReference type="InterPro" id="IPR043130">
    <property type="entry name" value="CDP-OH_PTrfase_TM_dom"/>
</dbReference>
<dbReference type="Gene3D" id="1.20.120.1760">
    <property type="match status" value="1"/>
</dbReference>
<feature type="transmembrane region" description="Helical" evidence="1">
    <location>
        <begin position="131"/>
        <end position="149"/>
    </location>
</feature>
<feature type="transmembrane region" description="Helical" evidence="1">
    <location>
        <begin position="201"/>
        <end position="221"/>
    </location>
</feature>
<dbReference type="GO" id="GO:0008654">
    <property type="term" value="P:phospholipid biosynthetic process"/>
    <property type="evidence" value="ECO:0007669"/>
    <property type="project" value="InterPro"/>
</dbReference>
<sequence>MPTIAEIRKSMPQDKSNYDRWGNPAAYFCARPISYPITALFVSAGLSANFASLASIAFALAAILTAAISYPAWIITTLILLWLVLDCVDGNIARFTRTGSLKGEFLDAIGGYIITAGLYIAIGYGSGEQDALLLGAAASIFSILSRLILNKSNVLSGSKRNSTGDTGSGWKAQWLLSIYNLSGIGLLLTYLALHFQAITEFLLFQATLGGIITIATAVSSWKNL</sequence>
<protein>
    <recommendedName>
        <fullName evidence="4">CDP-alcohol phosphatidyltransferase family protein</fullName>
    </recommendedName>
</protein>
<keyword evidence="3" id="KW-1185">Reference proteome</keyword>
<evidence type="ECO:0000313" key="3">
    <source>
        <dbReference type="Proteomes" id="UP000502549"/>
    </source>
</evidence>
<dbReference type="InterPro" id="IPR000462">
    <property type="entry name" value="CDP-OH_P_trans"/>
</dbReference>
<dbReference type="EMBL" id="CP048833">
    <property type="protein sequence ID" value="QJP10952.1"/>
    <property type="molecule type" value="Genomic_DNA"/>
</dbReference>
<dbReference type="GO" id="GO:0016020">
    <property type="term" value="C:membrane"/>
    <property type="evidence" value="ECO:0007669"/>
    <property type="project" value="InterPro"/>
</dbReference>
<keyword evidence="1" id="KW-0812">Transmembrane</keyword>
<dbReference type="KEGG" id="pmui:G4G71_24825"/>
<evidence type="ECO:0008006" key="4">
    <source>
        <dbReference type="Google" id="ProtNLM"/>
    </source>
</evidence>
<dbReference type="Proteomes" id="UP000502549">
    <property type="component" value="Chromosome"/>
</dbReference>
<reference evidence="2 3" key="1">
    <citation type="submission" date="2020-02" db="EMBL/GenBank/DDBJ databases">
        <title>Complete genome sequence of Pseudomonas multiresinivorans ORNL1.</title>
        <authorList>
            <person name="Podar M."/>
        </authorList>
    </citation>
    <scope>NUCLEOTIDE SEQUENCE [LARGE SCALE GENOMIC DNA]</scope>
    <source>
        <strain evidence="3">populi</strain>
    </source>
</reference>
<proteinExistence type="predicted"/>
<feature type="transmembrane region" description="Helical" evidence="1">
    <location>
        <begin position="105"/>
        <end position="125"/>
    </location>
</feature>
<gene>
    <name evidence="2" type="ORF">G4G71_24825</name>
</gene>
<feature type="transmembrane region" description="Helical" evidence="1">
    <location>
        <begin position="174"/>
        <end position="195"/>
    </location>
</feature>